<feature type="compositionally biased region" description="Polar residues" evidence="1">
    <location>
        <begin position="84"/>
        <end position="100"/>
    </location>
</feature>
<organism evidence="3 4">
    <name type="scientific">Datura stramonium</name>
    <name type="common">Jimsonweed</name>
    <name type="synonym">Common thornapple</name>
    <dbReference type="NCBI Taxonomy" id="4076"/>
    <lineage>
        <taxon>Eukaryota</taxon>
        <taxon>Viridiplantae</taxon>
        <taxon>Streptophyta</taxon>
        <taxon>Embryophyta</taxon>
        <taxon>Tracheophyta</taxon>
        <taxon>Spermatophyta</taxon>
        <taxon>Magnoliopsida</taxon>
        <taxon>eudicotyledons</taxon>
        <taxon>Gunneridae</taxon>
        <taxon>Pentapetalae</taxon>
        <taxon>asterids</taxon>
        <taxon>lamiids</taxon>
        <taxon>Solanales</taxon>
        <taxon>Solanaceae</taxon>
        <taxon>Solanoideae</taxon>
        <taxon>Datureae</taxon>
        <taxon>Datura</taxon>
    </lineage>
</organism>
<evidence type="ECO:0000256" key="1">
    <source>
        <dbReference type="SAM" id="MobiDB-lite"/>
    </source>
</evidence>
<reference evidence="3 4" key="1">
    <citation type="journal article" date="2021" name="BMC Genomics">
        <title>Datura genome reveals duplications of psychoactive alkaloid biosynthetic genes and high mutation rate following tissue culture.</title>
        <authorList>
            <person name="Rajewski A."/>
            <person name="Carter-House D."/>
            <person name="Stajich J."/>
            <person name="Litt A."/>
        </authorList>
    </citation>
    <scope>NUCLEOTIDE SEQUENCE [LARGE SCALE GENOMIC DNA]</scope>
    <source>
        <strain evidence="3">AR-01</strain>
    </source>
</reference>
<feature type="region of interest" description="Disordered" evidence="1">
    <location>
        <begin position="57"/>
        <end position="100"/>
    </location>
</feature>
<proteinExistence type="predicted"/>
<evidence type="ECO:0000313" key="3">
    <source>
        <dbReference type="EMBL" id="MCD9646449.1"/>
    </source>
</evidence>
<accession>A0ABS8VKH0</accession>
<keyword evidence="2" id="KW-0472">Membrane</keyword>
<sequence>VVICWSCFLFFSAIKFFEWCPFSWGGVVFCAVFLVLVLVLMQILIVFSKSEKSTAPKNLDLMDHPKQSRQKQKTYKKQADNNKRVANSNNNMKRASYSNSSHISITATKSNKILKRNNFTIKYCNKEISKSYESTCCKRREGSSRINGCKGEDSGTFEGRGDEEDDNGDVRNSNLRT</sequence>
<evidence type="ECO:0000256" key="2">
    <source>
        <dbReference type="SAM" id="Phobius"/>
    </source>
</evidence>
<keyword evidence="4" id="KW-1185">Reference proteome</keyword>
<gene>
    <name evidence="3" type="ORF">HAX54_036271</name>
</gene>
<feature type="region of interest" description="Disordered" evidence="1">
    <location>
        <begin position="147"/>
        <end position="177"/>
    </location>
</feature>
<name>A0ABS8VKH0_DATST</name>
<feature type="compositionally biased region" description="Basic residues" evidence="1">
    <location>
        <begin position="67"/>
        <end position="76"/>
    </location>
</feature>
<evidence type="ECO:0000313" key="4">
    <source>
        <dbReference type="Proteomes" id="UP000823775"/>
    </source>
</evidence>
<dbReference type="EMBL" id="JACEIK010004796">
    <property type="protein sequence ID" value="MCD9646449.1"/>
    <property type="molecule type" value="Genomic_DNA"/>
</dbReference>
<feature type="compositionally biased region" description="Basic and acidic residues" evidence="1">
    <location>
        <begin position="57"/>
        <end position="66"/>
    </location>
</feature>
<dbReference type="Proteomes" id="UP000823775">
    <property type="component" value="Unassembled WGS sequence"/>
</dbReference>
<comment type="caution">
    <text evidence="3">The sequence shown here is derived from an EMBL/GenBank/DDBJ whole genome shotgun (WGS) entry which is preliminary data.</text>
</comment>
<protein>
    <submittedName>
        <fullName evidence="3">Uncharacterized protein</fullName>
    </submittedName>
</protein>
<feature type="transmembrane region" description="Helical" evidence="2">
    <location>
        <begin position="22"/>
        <end position="47"/>
    </location>
</feature>
<keyword evidence="2" id="KW-0812">Transmembrane</keyword>
<feature type="non-terminal residue" evidence="3">
    <location>
        <position position="1"/>
    </location>
</feature>
<keyword evidence="2" id="KW-1133">Transmembrane helix</keyword>